<gene>
    <name evidence="4" type="ORF">I41_38540</name>
</gene>
<feature type="domain" description="DUF1549" evidence="1">
    <location>
        <begin position="163"/>
        <end position="369"/>
    </location>
</feature>
<name>A0A517U203_9BACT</name>
<reference evidence="4 5" key="1">
    <citation type="submission" date="2019-02" db="EMBL/GenBank/DDBJ databases">
        <title>Deep-cultivation of Planctomycetes and their phenomic and genomic characterization uncovers novel biology.</title>
        <authorList>
            <person name="Wiegand S."/>
            <person name="Jogler M."/>
            <person name="Boedeker C."/>
            <person name="Pinto D."/>
            <person name="Vollmers J."/>
            <person name="Rivas-Marin E."/>
            <person name="Kohn T."/>
            <person name="Peeters S.H."/>
            <person name="Heuer A."/>
            <person name="Rast P."/>
            <person name="Oberbeckmann S."/>
            <person name="Bunk B."/>
            <person name="Jeske O."/>
            <person name="Meyerdierks A."/>
            <person name="Storesund J.E."/>
            <person name="Kallscheuer N."/>
            <person name="Luecker S."/>
            <person name="Lage O.M."/>
            <person name="Pohl T."/>
            <person name="Merkel B.J."/>
            <person name="Hornburger P."/>
            <person name="Mueller R.-W."/>
            <person name="Bruemmer F."/>
            <person name="Labrenz M."/>
            <person name="Spormann A.M."/>
            <person name="Op den Camp H."/>
            <person name="Overmann J."/>
            <person name="Amann R."/>
            <person name="Jetten M.S.M."/>
            <person name="Mascher T."/>
            <person name="Medema M.H."/>
            <person name="Devos D.P."/>
            <person name="Kaster A.-K."/>
            <person name="Ovreas L."/>
            <person name="Rohde M."/>
            <person name="Galperin M.Y."/>
            <person name="Jogler C."/>
        </authorList>
    </citation>
    <scope>NUCLEOTIDE SEQUENCE [LARGE SCALE GENOMIC DNA]</scope>
    <source>
        <strain evidence="4 5">I41</strain>
    </source>
</reference>
<organism evidence="4 5">
    <name type="scientific">Lacipirellula limnantheis</name>
    <dbReference type="NCBI Taxonomy" id="2528024"/>
    <lineage>
        <taxon>Bacteria</taxon>
        <taxon>Pseudomonadati</taxon>
        <taxon>Planctomycetota</taxon>
        <taxon>Planctomycetia</taxon>
        <taxon>Pirellulales</taxon>
        <taxon>Lacipirellulaceae</taxon>
        <taxon>Lacipirellula</taxon>
    </lineage>
</organism>
<dbReference type="InterPro" id="IPR011444">
    <property type="entry name" value="DUF1549"/>
</dbReference>
<dbReference type="InterPro" id="IPR011429">
    <property type="entry name" value="Cyt_c_Planctomycete-type"/>
</dbReference>
<dbReference type="PANTHER" id="PTHR35889:SF3">
    <property type="entry name" value="F-BOX DOMAIN-CONTAINING PROTEIN"/>
    <property type="match status" value="1"/>
</dbReference>
<dbReference type="EMBL" id="CP036339">
    <property type="protein sequence ID" value="QDT74657.1"/>
    <property type="molecule type" value="Genomic_DNA"/>
</dbReference>
<evidence type="ECO:0000259" key="1">
    <source>
        <dbReference type="Pfam" id="PF07583"/>
    </source>
</evidence>
<evidence type="ECO:0000259" key="2">
    <source>
        <dbReference type="Pfam" id="PF07587"/>
    </source>
</evidence>
<sequence>MGGDWKPKLTRTATRVAKYPSACSFWVGLAAALIASSAYGAEVPSYNRDVRPILSDRCFACHGPDSGKRAASLRLDTEEGAHELAIIAGDAEASELIGRVTTDDPDTQMPPVDSKKPRLSTREIDVLRRWIDAGAQYEPHWAYVPPIRNEPPAVRQNDWPRNEIDQFVLARLERAGLVPSAEADPATLVRRVYFDLTGLPPTPEQADEFIEDRTPGAYERLVDRLLASEAYGERMASWWFDLVRYANTVGYHGDQEHRITPYRDYVIKSFNENLPFDQFTIEQLAGDLLPNPTMWQRVASGYNRLLQTTHEGGAQDAEYRAKHNADRVRNVSETWLGASIGCAECHDHKFDPYSTEDFYSLGAIFADVDHWGSFEKVSKNTNPTERPPEMLAWTLPTYRSIVEVDAKIAELEESLDGTLVDGKWQDLRKQLMERQTDRVKLEGEFEPTMVTEAIEPRECRVLPRGNWMDQSGKVVTPGVPHFMTQIETDGRRVSRLDLARWLVSRQQPLTARVEVNRLWQRLFGAGLSKTVIDLGAQGEWPVNQELLDWLAIEFMESGWDVKHILKLMVTSAAYRQSSLPREELDAIDPENRLVARQSRFRLDAEEIRDNALAVSGLLVMQTGGGVSRPYQPAGYYAPLNFPEREYQPTLDREQFRRSVYVHWQRQFLHPWLLAFDAPTREECTAQRPISNTPSAALVLLNDPSFVEAARVLATKTLEATALSDAVRLERIWRRVVGRPAKIEEISLLQGLLEKHRAHYAARQSDAAALLRVGMTEADAQLNPAELAAWTSVCRALLNLNETISRN</sequence>
<dbReference type="PANTHER" id="PTHR35889">
    <property type="entry name" value="CYCLOINULO-OLIGOSACCHARIDE FRUCTANOTRANSFERASE-RELATED"/>
    <property type="match status" value="1"/>
</dbReference>
<evidence type="ECO:0000313" key="5">
    <source>
        <dbReference type="Proteomes" id="UP000317909"/>
    </source>
</evidence>
<proteinExistence type="predicted"/>
<dbReference type="AlphaFoldDB" id="A0A517U203"/>
<feature type="domain" description="DUF1553" evidence="2">
    <location>
        <begin position="495"/>
        <end position="750"/>
    </location>
</feature>
<dbReference type="RefSeq" id="WP_210420995.1">
    <property type="nucleotide sequence ID" value="NZ_CP036339.1"/>
</dbReference>
<feature type="domain" description="Cytochrome C Planctomycete-type" evidence="3">
    <location>
        <begin position="58"/>
        <end position="113"/>
    </location>
</feature>
<protein>
    <submittedName>
        <fullName evidence="4">Planctomycete cytochrome C</fullName>
    </submittedName>
</protein>
<keyword evidence="5" id="KW-1185">Reference proteome</keyword>
<dbReference type="KEGG" id="llh:I41_38540"/>
<accession>A0A517U203</accession>
<dbReference type="Pfam" id="PF07635">
    <property type="entry name" value="PSCyt1"/>
    <property type="match status" value="1"/>
</dbReference>
<evidence type="ECO:0000313" key="4">
    <source>
        <dbReference type="EMBL" id="QDT74657.1"/>
    </source>
</evidence>
<dbReference type="Pfam" id="PF07583">
    <property type="entry name" value="PSCyt2"/>
    <property type="match status" value="1"/>
</dbReference>
<dbReference type="Proteomes" id="UP000317909">
    <property type="component" value="Chromosome"/>
</dbReference>
<dbReference type="Pfam" id="PF07587">
    <property type="entry name" value="PSD1"/>
    <property type="match status" value="1"/>
</dbReference>
<evidence type="ECO:0000259" key="3">
    <source>
        <dbReference type="Pfam" id="PF07635"/>
    </source>
</evidence>
<dbReference type="InterPro" id="IPR022655">
    <property type="entry name" value="DUF1553"/>
</dbReference>